<keyword evidence="9" id="KW-1185">Reference proteome</keyword>
<evidence type="ECO:0000313" key="9">
    <source>
        <dbReference type="Proteomes" id="UP000515908"/>
    </source>
</evidence>
<dbReference type="InterPro" id="IPR050164">
    <property type="entry name" value="Peptidase_C19"/>
</dbReference>
<dbReference type="Gene3D" id="3.90.70.10">
    <property type="entry name" value="Cysteine proteinases"/>
    <property type="match status" value="1"/>
</dbReference>
<comment type="catalytic activity">
    <reaction evidence="1">
        <text>Thiol-dependent hydrolysis of ester, thioester, amide, peptide and isopeptide bonds formed by the C-terminal Gly of ubiquitin (a 76-residue protein attached to proteins as an intracellular targeting signal).</text>
        <dbReference type="EC" id="3.4.19.12"/>
    </reaction>
</comment>
<keyword evidence="5" id="KW-0833">Ubl conjugation pathway</keyword>
<dbReference type="PANTHER" id="PTHR24006">
    <property type="entry name" value="UBIQUITIN CARBOXYL-TERMINAL HYDROLASE"/>
    <property type="match status" value="1"/>
</dbReference>
<dbReference type="GO" id="GO:0006508">
    <property type="term" value="P:proteolysis"/>
    <property type="evidence" value="ECO:0007669"/>
    <property type="project" value="UniProtKB-KW"/>
</dbReference>
<evidence type="ECO:0000256" key="3">
    <source>
        <dbReference type="ARBA" id="ARBA00012759"/>
    </source>
</evidence>
<gene>
    <name evidence="8" type="ORF">ADEAN_000917600</name>
</gene>
<dbReference type="GO" id="GO:0005634">
    <property type="term" value="C:nucleus"/>
    <property type="evidence" value="ECO:0007669"/>
    <property type="project" value="TreeGrafter"/>
</dbReference>
<name>A0A7G2CRN5_9TRYP</name>
<dbReference type="InterPro" id="IPR038765">
    <property type="entry name" value="Papain-like_cys_pep_sf"/>
</dbReference>
<dbReference type="CDD" id="cd02257">
    <property type="entry name" value="Peptidase_C19"/>
    <property type="match status" value="1"/>
</dbReference>
<sequence length="200" mass="23261">MMDPEKGFDHLFQTLLRDDDEEEEEQKKKNTPSKAVTPNWVNTVLQGKLLNIIQCHHPLDTDENNKKVCGHEIVKEETFLNLTLNVPDEEKKVEKKKKTEDPFENHLAIPVDDITDDTEEEEEEKCYSLFKLLSQSIFAHSKLENYACDECKTKNSQIQSAVFYGTLPVLLVIQLKRFYLKLIYDEKGRWEKRSGGLCVV</sequence>
<evidence type="ECO:0000256" key="4">
    <source>
        <dbReference type="ARBA" id="ARBA00022670"/>
    </source>
</evidence>
<dbReference type="GO" id="GO:0005829">
    <property type="term" value="C:cytosol"/>
    <property type="evidence" value="ECO:0007669"/>
    <property type="project" value="TreeGrafter"/>
</dbReference>
<evidence type="ECO:0000256" key="7">
    <source>
        <dbReference type="ARBA" id="ARBA00022807"/>
    </source>
</evidence>
<protein>
    <recommendedName>
        <fullName evidence="3">ubiquitinyl hydrolase 1</fullName>
        <ecNumber evidence="3">3.4.19.12</ecNumber>
    </recommendedName>
</protein>
<keyword evidence="7" id="KW-0788">Thiol protease</keyword>
<organism evidence="8 9">
    <name type="scientific">Angomonas deanei</name>
    <dbReference type="NCBI Taxonomy" id="59799"/>
    <lineage>
        <taxon>Eukaryota</taxon>
        <taxon>Discoba</taxon>
        <taxon>Euglenozoa</taxon>
        <taxon>Kinetoplastea</taxon>
        <taxon>Metakinetoplastina</taxon>
        <taxon>Trypanosomatida</taxon>
        <taxon>Trypanosomatidae</taxon>
        <taxon>Strigomonadinae</taxon>
        <taxon>Angomonas</taxon>
    </lineage>
</organism>
<keyword evidence="6" id="KW-0378">Hydrolase</keyword>
<reference evidence="8 9" key="1">
    <citation type="submission" date="2020-08" db="EMBL/GenBank/DDBJ databases">
        <authorList>
            <person name="Newling K."/>
            <person name="Davey J."/>
            <person name="Forrester S."/>
        </authorList>
    </citation>
    <scope>NUCLEOTIDE SEQUENCE [LARGE SCALE GENOMIC DNA]</scope>
    <source>
        <strain evidence="9">Crithidia deanei Carvalho (ATCC PRA-265)</strain>
    </source>
</reference>
<evidence type="ECO:0000256" key="2">
    <source>
        <dbReference type="ARBA" id="ARBA00009085"/>
    </source>
</evidence>
<comment type="similarity">
    <text evidence="2">Belongs to the peptidase C19 family.</text>
</comment>
<dbReference type="SUPFAM" id="SSF54001">
    <property type="entry name" value="Cysteine proteinases"/>
    <property type="match status" value="1"/>
</dbReference>
<evidence type="ECO:0000313" key="8">
    <source>
        <dbReference type="EMBL" id="CAD2221644.1"/>
    </source>
</evidence>
<dbReference type="EMBL" id="LR877166">
    <property type="protein sequence ID" value="CAD2221644.1"/>
    <property type="molecule type" value="Genomic_DNA"/>
</dbReference>
<dbReference type="VEuPathDB" id="TriTrypDB:ADEAN_000917600"/>
<keyword evidence="4" id="KW-0645">Protease</keyword>
<dbReference type="Proteomes" id="UP000515908">
    <property type="component" value="Chromosome 22"/>
</dbReference>
<dbReference type="GO" id="GO:0016579">
    <property type="term" value="P:protein deubiquitination"/>
    <property type="evidence" value="ECO:0007669"/>
    <property type="project" value="TreeGrafter"/>
</dbReference>
<dbReference type="EC" id="3.4.19.12" evidence="3"/>
<dbReference type="GO" id="GO:0004843">
    <property type="term" value="F:cysteine-type deubiquitinase activity"/>
    <property type="evidence" value="ECO:0007669"/>
    <property type="project" value="UniProtKB-EC"/>
</dbReference>
<evidence type="ECO:0000256" key="6">
    <source>
        <dbReference type="ARBA" id="ARBA00022801"/>
    </source>
</evidence>
<dbReference type="AlphaFoldDB" id="A0A7G2CRN5"/>
<evidence type="ECO:0000256" key="5">
    <source>
        <dbReference type="ARBA" id="ARBA00022786"/>
    </source>
</evidence>
<proteinExistence type="inferred from homology"/>
<evidence type="ECO:0000256" key="1">
    <source>
        <dbReference type="ARBA" id="ARBA00000707"/>
    </source>
</evidence>
<accession>A0A7G2CRN5</accession>
<dbReference type="PANTHER" id="PTHR24006:SF758">
    <property type="entry name" value="UBIQUITIN CARBOXYL-TERMINAL HYDROLASE 36"/>
    <property type="match status" value="1"/>
</dbReference>